<dbReference type="Gene3D" id="3.40.50.10840">
    <property type="entry name" value="Putative sugar-binding, N-terminal domain"/>
    <property type="match status" value="1"/>
</dbReference>
<evidence type="ECO:0000256" key="6">
    <source>
        <dbReference type="ARBA" id="ARBA00023277"/>
    </source>
</evidence>
<name>A0A9X3J7H2_9BACT</name>
<organism evidence="9 10">
    <name type="scientific">Draconibacterium aestuarii</name>
    <dbReference type="NCBI Taxonomy" id="2998507"/>
    <lineage>
        <taxon>Bacteria</taxon>
        <taxon>Pseudomonadati</taxon>
        <taxon>Bacteroidota</taxon>
        <taxon>Bacteroidia</taxon>
        <taxon>Marinilabiliales</taxon>
        <taxon>Prolixibacteraceae</taxon>
        <taxon>Draconibacterium</taxon>
    </lineage>
</organism>
<keyword evidence="6" id="KW-0119">Carbohydrate metabolism</keyword>
<evidence type="ECO:0000256" key="3">
    <source>
        <dbReference type="ARBA" id="ARBA00022741"/>
    </source>
</evidence>
<evidence type="ECO:0000313" key="9">
    <source>
        <dbReference type="EMBL" id="MCY1721977.1"/>
    </source>
</evidence>
<keyword evidence="10" id="KW-1185">Reference proteome</keyword>
<accession>A0A9X3J7H2</accession>
<gene>
    <name evidence="9" type="ORF">OU798_16605</name>
</gene>
<feature type="domain" description="Four-carbon acid sugar kinase nucleotide binding" evidence="8">
    <location>
        <begin position="227"/>
        <end position="373"/>
    </location>
</feature>
<keyword evidence="4" id="KW-0418">Kinase</keyword>
<evidence type="ECO:0000259" key="8">
    <source>
        <dbReference type="Pfam" id="PF17042"/>
    </source>
</evidence>
<reference evidence="9" key="1">
    <citation type="submission" date="2022-11" db="EMBL/GenBank/DDBJ databases">
        <title>Marilongibacter aestuarii gen. nov., sp. nov., isolated from tidal flat sediment.</title>
        <authorList>
            <person name="Jiayan W."/>
        </authorList>
    </citation>
    <scope>NUCLEOTIDE SEQUENCE</scope>
    <source>
        <strain evidence="9">Z1-6</strain>
    </source>
</reference>
<evidence type="ECO:0000259" key="7">
    <source>
        <dbReference type="Pfam" id="PF07005"/>
    </source>
</evidence>
<keyword evidence="3" id="KW-0547">Nucleotide-binding</keyword>
<proteinExistence type="inferred from homology"/>
<comment type="caution">
    <text evidence="9">The sequence shown here is derived from an EMBL/GenBank/DDBJ whole genome shotgun (WGS) entry which is preliminary data.</text>
</comment>
<dbReference type="GO" id="GO:0005524">
    <property type="term" value="F:ATP binding"/>
    <property type="evidence" value="ECO:0007669"/>
    <property type="project" value="UniProtKB-KW"/>
</dbReference>
<dbReference type="Pfam" id="PF17042">
    <property type="entry name" value="NBD_C"/>
    <property type="match status" value="1"/>
</dbReference>
<dbReference type="InterPro" id="IPR037051">
    <property type="entry name" value="4-carb_acid_sugar_kinase_N_sf"/>
</dbReference>
<protein>
    <recommendedName>
        <fullName evidence="11">Four-carbon acid sugar kinase family protein</fullName>
    </recommendedName>
</protein>
<evidence type="ECO:0000256" key="2">
    <source>
        <dbReference type="ARBA" id="ARBA00022679"/>
    </source>
</evidence>
<dbReference type="AlphaFoldDB" id="A0A9X3J7H2"/>
<dbReference type="RefSeq" id="WP_343334307.1">
    <property type="nucleotide sequence ID" value="NZ_JAPOHD010000030.1"/>
</dbReference>
<dbReference type="EMBL" id="JAPOHD010000030">
    <property type="protein sequence ID" value="MCY1721977.1"/>
    <property type="molecule type" value="Genomic_DNA"/>
</dbReference>
<feature type="domain" description="Four-carbon acid sugar kinase N-terminal" evidence="7">
    <location>
        <begin position="2"/>
        <end position="162"/>
    </location>
</feature>
<dbReference type="InterPro" id="IPR031475">
    <property type="entry name" value="NBD_C"/>
</dbReference>
<keyword evidence="2" id="KW-0808">Transferase</keyword>
<evidence type="ECO:0000256" key="5">
    <source>
        <dbReference type="ARBA" id="ARBA00022840"/>
    </source>
</evidence>
<comment type="similarity">
    <text evidence="1">Belongs to the four-carbon acid sugar kinase family.</text>
</comment>
<dbReference type="Gene3D" id="3.40.980.20">
    <property type="entry name" value="Four-carbon acid sugar kinase, nucleotide binding domain"/>
    <property type="match status" value="1"/>
</dbReference>
<keyword evidence="5" id="KW-0067">ATP-binding</keyword>
<dbReference type="Proteomes" id="UP001145087">
    <property type="component" value="Unassembled WGS sequence"/>
</dbReference>
<dbReference type="GO" id="GO:0016301">
    <property type="term" value="F:kinase activity"/>
    <property type="evidence" value="ECO:0007669"/>
    <property type="project" value="UniProtKB-KW"/>
</dbReference>
<evidence type="ECO:0008006" key="11">
    <source>
        <dbReference type="Google" id="ProtNLM"/>
    </source>
</evidence>
<dbReference type="InterPro" id="IPR010737">
    <property type="entry name" value="4-carb_acid_sugar_kinase_N"/>
</dbReference>
<dbReference type="InterPro" id="IPR042213">
    <property type="entry name" value="NBD_C_sf"/>
</dbReference>
<dbReference type="Pfam" id="PF07005">
    <property type="entry name" value="SBD_N"/>
    <property type="match status" value="1"/>
</dbReference>
<sequence>MIAVIADDFTGAAEIGGIGLKYGLKVRIETEVKSVSDVDLLIVATDTRSLKAEEASNEIKKITKKLVPLRPQFIYKKLDSVLRGNIADELVAQMISSNKSRSIIVAGNPFLGRRIRDGIYTIDSVPLNKTHFENDPDFPVKSSSAVDIIGRKAHKVFSLSVDDRLPEKGLIIGNVTDSDEMNKWALKIDETTIAAGGSGFFDVILSKQFVAKAEKQIGTVYTGDKTLLISGSTFPKSKEVFKWLNDFGIVTKNMPVEIYNNQDFNQKYFKSWVNEVVESLKNGEKVIISIEHNKSSEGGIAIRVKKIVARLVKEVMLRVELDDLFIEGGATTSEILGALKIAKLYPCRELAFGIIQMKVDEYPKLCITTKPGSYSWPKNISFNNVQVK</sequence>
<evidence type="ECO:0000256" key="1">
    <source>
        <dbReference type="ARBA" id="ARBA00005715"/>
    </source>
</evidence>
<dbReference type="SUPFAM" id="SSF142764">
    <property type="entry name" value="YgbK-like"/>
    <property type="match status" value="1"/>
</dbReference>
<evidence type="ECO:0000313" key="10">
    <source>
        <dbReference type="Proteomes" id="UP001145087"/>
    </source>
</evidence>
<evidence type="ECO:0000256" key="4">
    <source>
        <dbReference type="ARBA" id="ARBA00022777"/>
    </source>
</evidence>